<dbReference type="Proteomes" id="UP000694888">
    <property type="component" value="Unplaced"/>
</dbReference>
<comment type="subcellular location">
    <subcellularLocation>
        <location evidence="1">Nucleus</location>
    </subcellularLocation>
</comment>
<dbReference type="PANTHER" id="PTHR12940:SF0">
    <property type="entry name" value="SPLICING FACTOR ESS-2 HOMOLOG"/>
    <property type="match status" value="1"/>
</dbReference>
<accession>A0ABM0JV24</accession>
<organism evidence="5 6">
    <name type="scientific">Aplysia californica</name>
    <name type="common">California sea hare</name>
    <dbReference type="NCBI Taxonomy" id="6500"/>
    <lineage>
        <taxon>Eukaryota</taxon>
        <taxon>Metazoa</taxon>
        <taxon>Spiralia</taxon>
        <taxon>Lophotrochozoa</taxon>
        <taxon>Mollusca</taxon>
        <taxon>Gastropoda</taxon>
        <taxon>Heterobranchia</taxon>
        <taxon>Euthyneura</taxon>
        <taxon>Tectipleura</taxon>
        <taxon>Aplysiida</taxon>
        <taxon>Aplysioidea</taxon>
        <taxon>Aplysiidae</taxon>
        <taxon>Aplysia</taxon>
    </lineage>
</organism>
<evidence type="ECO:0000256" key="2">
    <source>
        <dbReference type="ARBA" id="ARBA00009072"/>
    </source>
</evidence>
<feature type="compositionally biased region" description="Basic residues" evidence="4">
    <location>
        <begin position="103"/>
        <end position="114"/>
    </location>
</feature>
<feature type="compositionally biased region" description="Polar residues" evidence="4">
    <location>
        <begin position="476"/>
        <end position="497"/>
    </location>
</feature>
<feature type="compositionally biased region" description="Low complexity" evidence="4">
    <location>
        <begin position="393"/>
        <end position="404"/>
    </location>
</feature>
<protein>
    <submittedName>
        <fullName evidence="6">Splicing factor ESS-2 homolog</fullName>
    </submittedName>
</protein>
<name>A0ABM0JV24_APLCA</name>
<dbReference type="PANTHER" id="PTHR12940">
    <property type="entry name" value="ES-2 PROTEIN - RELATED"/>
    <property type="match status" value="1"/>
</dbReference>
<keyword evidence="5" id="KW-1185">Reference proteome</keyword>
<dbReference type="InterPro" id="IPR019148">
    <property type="entry name" value="Nuclear_protein_DGCR14_ESS-2"/>
</dbReference>
<feature type="region of interest" description="Disordered" evidence="4">
    <location>
        <begin position="85"/>
        <end position="148"/>
    </location>
</feature>
<feature type="compositionally biased region" description="Polar residues" evidence="4">
    <location>
        <begin position="457"/>
        <end position="469"/>
    </location>
</feature>
<evidence type="ECO:0000256" key="4">
    <source>
        <dbReference type="SAM" id="MobiDB-lite"/>
    </source>
</evidence>
<keyword evidence="3" id="KW-0539">Nucleus</keyword>
<feature type="region of interest" description="Disordered" evidence="4">
    <location>
        <begin position="371"/>
        <end position="407"/>
    </location>
</feature>
<feature type="compositionally biased region" description="Basic and acidic residues" evidence="4">
    <location>
        <begin position="371"/>
        <end position="384"/>
    </location>
</feature>
<evidence type="ECO:0000313" key="6">
    <source>
        <dbReference type="RefSeq" id="XP_005102187.1"/>
    </source>
</evidence>
<proteinExistence type="inferred from homology"/>
<dbReference type="GeneID" id="101846661"/>
<evidence type="ECO:0000256" key="1">
    <source>
        <dbReference type="ARBA" id="ARBA00004123"/>
    </source>
</evidence>
<dbReference type="RefSeq" id="XP_005102187.1">
    <property type="nucleotide sequence ID" value="XM_005102130.3"/>
</dbReference>
<gene>
    <name evidence="6" type="primary">LOC101846661</name>
</gene>
<feature type="region of interest" description="Disordered" evidence="4">
    <location>
        <begin position="432"/>
        <end position="518"/>
    </location>
</feature>
<feature type="compositionally biased region" description="Acidic residues" evidence="4">
    <location>
        <begin position="134"/>
        <end position="144"/>
    </location>
</feature>
<dbReference type="Pfam" id="PF09751">
    <property type="entry name" value="Es2"/>
    <property type="match status" value="1"/>
</dbReference>
<evidence type="ECO:0000256" key="3">
    <source>
        <dbReference type="ARBA" id="ARBA00023242"/>
    </source>
</evidence>
<sequence length="518" mass="57560">MADKIVVKKDQALVPFQFKVPAQRAVKAQKVLTEDEFSQGITKIIERDFFPDIPKLEAQVEYYEALEKNDLVKLREIQMQYGRPETGASGAALTPATFETPVGRRKTTPAKKGRPSTDNLRPGTSGDVGGTSEDVSEEVPEEEMETPKMKLDSFLARNTSEDSASFSELLKESERKRQLKYEWLFQKEKEQLAEHEDFAALPSIEEQAAIEDKPLHVNTWKYVNENHVMYVPEGMELSAKEQIEDKKHKPKQIIHENTRFQHAPFNTTKSKEAMQQAASFKALINKGKIGHDGKEMLQSQSPQVNGYGFMRTPSPAPGVADSPMMTWGEIESTPARLDNANDLLPAATPGPVFRIPDVPKRERLALELSERASKAHRAKKEEALRQVTRRFASPSPSSKISLSSVERLNSMSPAAQRLASKRLGIRVSTDKALQASYSPSPSPSHRVPGTKTPVRLTPSSKRSARSSLPGTPGLRTPSSERGNGTPTPTSETTQEAPSLTDHLLNLPKRKRKSAADFF</sequence>
<evidence type="ECO:0000313" key="5">
    <source>
        <dbReference type="Proteomes" id="UP000694888"/>
    </source>
</evidence>
<comment type="similarity">
    <text evidence="2">Belongs to the ESS2 family.</text>
</comment>
<reference evidence="6" key="1">
    <citation type="submission" date="2025-08" db="UniProtKB">
        <authorList>
            <consortium name="RefSeq"/>
        </authorList>
    </citation>
    <scope>IDENTIFICATION</scope>
</reference>